<dbReference type="Gene3D" id="3.40.190.10">
    <property type="entry name" value="Periplasmic binding protein-like II"/>
    <property type="match status" value="1"/>
</dbReference>
<dbReference type="RefSeq" id="WP_166291252.1">
    <property type="nucleotide sequence ID" value="NZ_CP049863.1"/>
</dbReference>
<dbReference type="GO" id="GO:0043190">
    <property type="term" value="C:ATP-binding cassette (ABC) transporter complex"/>
    <property type="evidence" value="ECO:0007669"/>
    <property type="project" value="InterPro"/>
</dbReference>
<dbReference type="PROSITE" id="PS51257">
    <property type="entry name" value="PROKAR_LIPOPROTEIN"/>
    <property type="match status" value="1"/>
</dbReference>
<feature type="signal peptide" evidence="1">
    <location>
        <begin position="1"/>
        <end position="24"/>
    </location>
</feature>
<accession>A0A6G7XG03</accession>
<dbReference type="Pfam" id="PF04069">
    <property type="entry name" value="OpuAC"/>
    <property type="match status" value="1"/>
</dbReference>
<gene>
    <name evidence="3" type="ORF">G7068_08890</name>
</gene>
<dbReference type="AlphaFoldDB" id="A0A6G7XG03"/>
<proteinExistence type="predicted"/>
<keyword evidence="1" id="KW-0732">Signal</keyword>
<name>A0A6G7XG03_9MICO</name>
<dbReference type="GO" id="GO:0022857">
    <property type="term" value="F:transmembrane transporter activity"/>
    <property type="evidence" value="ECO:0007669"/>
    <property type="project" value="InterPro"/>
</dbReference>
<evidence type="ECO:0000313" key="3">
    <source>
        <dbReference type="EMBL" id="QIK63301.1"/>
    </source>
</evidence>
<feature type="chain" id="PRO_5039671603" evidence="1">
    <location>
        <begin position="25"/>
        <end position="323"/>
    </location>
</feature>
<evidence type="ECO:0000259" key="2">
    <source>
        <dbReference type="Pfam" id="PF04069"/>
    </source>
</evidence>
<dbReference type="KEGG" id="lvi:G7068_08890"/>
<evidence type="ECO:0000256" key="1">
    <source>
        <dbReference type="SAM" id="SignalP"/>
    </source>
</evidence>
<feature type="domain" description="ABC-type glycine betaine transport system substrate-binding" evidence="2">
    <location>
        <begin position="47"/>
        <end position="316"/>
    </location>
</feature>
<dbReference type="Proteomes" id="UP000502677">
    <property type="component" value="Chromosome"/>
</dbReference>
<dbReference type="Gene3D" id="3.40.190.120">
    <property type="entry name" value="Osmoprotection protein (prox), domain 2"/>
    <property type="match status" value="1"/>
</dbReference>
<dbReference type="EMBL" id="CP049863">
    <property type="protein sequence ID" value="QIK63301.1"/>
    <property type="molecule type" value="Genomic_DNA"/>
</dbReference>
<dbReference type="InterPro" id="IPR007210">
    <property type="entry name" value="ABC_Gly_betaine_transp_sub-bd"/>
</dbReference>
<dbReference type="SUPFAM" id="SSF53850">
    <property type="entry name" value="Periplasmic binding protein-like II"/>
    <property type="match status" value="1"/>
</dbReference>
<sequence length="323" mass="33847">MKKLTPLALLGAAALLLTGCSLSASGDTGGTVAAGSLAKIGDLSGATIAVGSKEFTEQQILCEITAQALESTGAKVKRECGMSGSATVRSALESGSIDMYWEYTGTGWITHLGKTDPIVDPVELWETLDKTDQAKNGITWLKPAPANNTYAVAVEAKKGKELGVSTLSEYAALANKDAAAASFCGAAEFFGRNDGWPGLEKAYGFDLPRDNTSELAAGAVYNGIAKQNPCNFGEIFATDGRVQALGLTVLKDDKKFFTPYNPAVAVRSDVLKKNPQLADIMAPISEALTDEALQKLNAQVDVDGSTPADVAKKWLQDEGFIGA</sequence>
<protein>
    <submittedName>
        <fullName evidence="3">Glycine betaine ABC transporter substrate-binding protein</fullName>
    </submittedName>
</protein>
<organism evidence="3 4">
    <name type="scientific">Leucobacter viscericola</name>
    <dbReference type="NCBI Taxonomy" id="2714935"/>
    <lineage>
        <taxon>Bacteria</taxon>
        <taxon>Bacillati</taxon>
        <taxon>Actinomycetota</taxon>
        <taxon>Actinomycetes</taxon>
        <taxon>Micrococcales</taxon>
        <taxon>Microbacteriaceae</taxon>
        <taxon>Leucobacter</taxon>
    </lineage>
</organism>
<dbReference type="CDD" id="cd13611">
    <property type="entry name" value="PBP2_YehZ"/>
    <property type="match status" value="1"/>
</dbReference>
<reference evidence="3 4" key="1">
    <citation type="submission" date="2020-03" db="EMBL/GenBank/DDBJ databases">
        <title>Leucobacter sp. nov., isolated from beetles.</title>
        <authorList>
            <person name="Hyun D.-W."/>
            <person name="Bae J.-W."/>
        </authorList>
    </citation>
    <scope>NUCLEOTIDE SEQUENCE [LARGE SCALE GENOMIC DNA]</scope>
    <source>
        <strain evidence="3 4">HDW9C</strain>
    </source>
</reference>
<keyword evidence="4" id="KW-1185">Reference proteome</keyword>
<evidence type="ECO:0000313" key="4">
    <source>
        <dbReference type="Proteomes" id="UP000502677"/>
    </source>
</evidence>